<sequence>MADVAASVLAKLKDRAKATGISYQQCLQLFFQEEFLRKLSLSSYAEHFILKGGLFIYTLTNFESRATVDVDFLMRGLRNDFENMDGIIAEIIKIPTGNDFITFKATKTEPIALQRKYHGVSTQITGCIKNVRVPFSVDIGVGDVIVPRPEKRSIQTQLTGFDQPSILTYSMESTIAEKFDAMLQRFELTSRMKDFYDIYYLSRTFDFDGGRLLCAFQQTLQNRGTEYDKESFNRVLALAEDEGMQVKWRHFLKSLGNAEISFSVVLNGIETFLAPVWDALIRKENFEKCWNVKEFEWHYIAHKENSGRHCSEV</sequence>
<protein>
    <submittedName>
        <fullName evidence="1">Predicted nucleotidyltransferase component of viral defense system</fullName>
    </submittedName>
</protein>
<evidence type="ECO:0000313" key="2">
    <source>
        <dbReference type="Proteomes" id="UP000198943"/>
    </source>
</evidence>
<evidence type="ECO:0000313" key="1">
    <source>
        <dbReference type="EMBL" id="SDC41411.1"/>
    </source>
</evidence>
<keyword evidence="1" id="KW-0808">Transferase</keyword>
<gene>
    <name evidence="1" type="ORF">SAMN04487864_10725</name>
</gene>
<dbReference type="EMBL" id="FMYW01000007">
    <property type="protein sequence ID" value="SDC41411.1"/>
    <property type="molecule type" value="Genomic_DNA"/>
</dbReference>
<reference evidence="2" key="1">
    <citation type="submission" date="2016-10" db="EMBL/GenBank/DDBJ databases">
        <authorList>
            <person name="Varghese N."/>
            <person name="Submissions S."/>
        </authorList>
    </citation>
    <scope>NUCLEOTIDE SEQUENCE [LARGE SCALE GENOMIC DNA]</scope>
    <source>
        <strain evidence="2">DSM 11005</strain>
    </source>
</reference>
<dbReference type="GO" id="GO:0016740">
    <property type="term" value="F:transferase activity"/>
    <property type="evidence" value="ECO:0007669"/>
    <property type="project" value="UniProtKB-KW"/>
</dbReference>
<dbReference type="InterPro" id="IPR014942">
    <property type="entry name" value="AbiEii"/>
</dbReference>
<dbReference type="RefSeq" id="WP_093730220.1">
    <property type="nucleotide sequence ID" value="NZ_FMYW01000007.1"/>
</dbReference>
<name>A0A1G6LDW5_9FIRM</name>
<organism evidence="1 2">
    <name type="scientific">Succiniclasticum ruminis</name>
    <dbReference type="NCBI Taxonomy" id="40841"/>
    <lineage>
        <taxon>Bacteria</taxon>
        <taxon>Bacillati</taxon>
        <taxon>Bacillota</taxon>
        <taxon>Negativicutes</taxon>
        <taxon>Acidaminococcales</taxon>
        <taxon>Acidaminococcaceae</taxon>
        <taxon>Succiniclasticum</taxon>
    </lineage>
</organism>
<accession>A0A1G6LDW5</accession>
<dbReference type="Pfam" id="PF08843">
    <property type="entry name" value="AbiEii"/>
    <property type="match status" value="1"/>
</dbReference>
<keyword evidence="2" id="KW-1185">Reference proteome</keyword>
<dbReference type="OrthoDB" id="9808443at2"/>
<dbReference type="AlphaFoldDB" id="A0A1G6LDW5"/>
<dbReference type="Proteomes" id="UP000198943">
    <property type="component" value="Unassembled WGS sequence"/>
</dbReference>
<proteinExistence type="predicted"/>